<keyword evidence="1" id="KW-0812">Transmembrane</keyword>
<proteinExistence type="predicted"/>
<dbReference type="RefSeq" id="WP_108104212.1">
    <property type="nucleotide sequence ID" value="NZ_QASN01000002.1"/>
</dbReference>
<evidence type="ECO:0000313" key="2">
    <source>
        <dbReference type="EMBL" id="PTU76156.1"/>
    </source>
</evidence>
<evidence type="ECO:0000313" key="3">
    <source>
        <dbReference type="Proteomes" id="UP000244064"/>
    </source>
</evidence>
<accession>A0A2T5PEJ1</accession>
<feature type="transmembrane region" description="Helical" evidence="1">
    <location>
        <begin position="83"/>
        <end position="104"/>
    </location>
</feature>
<name>A0A2T5PEJ1_9PSED</name>
<protein>
    <recommendedName>
        <fullName evidence="4">DUF3649 domain-containing protein</fullName>
    </recommendedName>
</protein>
<evidence type="ECO:0008006" key="4">
    <source>
        <dbReference type="Google" id="ProtNLM"/>
    </source>
</evidence>
<dbReference type="Pfam" id="PF12365">
    <property type="entry name" value="DUF3649"/>
    <property type="match status" value="1"/>
</dbReference>
<keyword evidence="1" id="KW-0472">Membrane</keyword>
<feature type="transmembrane region" description="Helical" evidence="1">
    <location>
        <begin position="57"/>
        <end position="77"/>
    </location>
</feature>
<dbReference type="InterPro" id="IPR022109">
    <property type="entry name" value="DUF3649"/>
</dbReference>
<sequence length="110" mass="11444">MTVVRPERSAAPKAGRVRASRWSVASRTLAAALGGYALANSLPVALLAMLPMSAADAALSAIQLSFLVYLGAILWAFAARSAWHAWLGLLLPAAASLLLGGWAIHGRLPI</sequence>
<keyword evidence="1" id="KW-1133">Transmembrane helix</keyword>
<comment type="caution">
    <text evidence="2">The sequence shown here is derived from an EMBL/GenBank/DDBJ whole genome shotgun (WGS) entry which is preliminary data.</text>
</comment>
<reference evidence="2 3" key="1">
    <citation type="submission" date="2018-04" db="EMBL/GenBank/DDBJ databases">
        <title>Pseudomonas sp. nov., isolated from mangrove soil.</title>
        <authorList>
            <person name="Chen C."/>
        </authorList>
    </citation>
    <scope>NUCLEOTIDE SEQUENCE [LARGE SCALE GENOMIC DNA]</scope>
    <source>
        <strain evidence="2 3">TC-11</strain>
    </source>
</reference>
<dbReference type="EMBL" id="QASN01000002">
    <property type="protein sequence ID" value="PTU76156.1"/>
    <property type="molecule type" value="Genomic_DNA"/>
</dbReference>
<keyword evidence="3" id="KW-1185">Reference proteome</keyword>
<evidence type="ECO:0000256" key="1">
    <source>
        <dbReference type="SAM" id="Phobius"/>
    </source>
</evidence>
<organism evidence="2 3">
    <name type="scientific">Pseudomonas mangrovi</name>
    <dbReference type="NCBI Taxonomy" id="2161748"/>
    <lineage>
        <taxon>Bacteria</taxon>
        <taxon>Pseudomonadati</taxon>
        <taxon>Pseudomonadota</taxon>
        <taxon>Gammaproteobacteria</taxon>
        <taxon>Pseudomonadales</taxon>
        <taxon>Pseudomonadaceae</taxon>
        <taxon>Pseudomonas</taxon>
    </lineage>
</organism>
<dbReference type="OrthoDB" id="1684279at2"/>
<feature type="transmembrane region" description="Helical" evidence="1">
    <location>
        <begin position="29"/>
        <end position="50"/>
    </location>
</feature>
<gene>
    <name evidence="2" type="ORF">DBO85_00510</name>
</gene>
<dbReference type="Proteomes" id="UP000244064">
    <property type="component" value="Unassembled WGS sequence"/>
</dbReference>
<dbReference type="AlphaFoldDB" id="A0A2T5PEJ1"/>